<sequence>MPTTWGVDSYHIAVGAGDAAIHLLIRNPDGSTATIERAILVDGGDGGVGISDNVRGTMNSIAAKYSILSLQFDAIVITHWDHDHYAGIVKLIAEDIERYQPLNRDTYQISFMKYKGKGRTTPLTYLYAPYFPSPPPPPGAKRKKGTKYNGPPACFKEKPNKFLTYTYIVNKKTYVFNTICNLAHTDIRGTNFFDNTPLADSDKVKATSPSVLYNLNLPVNNDGKKDRSRPGIYCVGSNELYFGSTAAQAERLEKISGEVGIVDEGGTTGTNLASIFAMVIWPDGHISHYFAGDADYVMEGHVARWSGATGKPDLLGGAITNVKLSHHGARKSTPTIMLDKYLPKNVIVSCGTRFGHPCWEILVYLEALYLSSKGRPFQSLSRPIYSTNYPGWLAKSPGGHYCSVRNVSTTALCGSAEFPRWDTYVKAVKKKYHTINKSGGNGSQFPSIFDEWVGLQHPPNTPALIKQWICKRMQTRWEKMSTTTENQLPALGASWGSGNMVLNNINKYLRYIKAMSRKFGDGKDGKVELQYYGQKDEELPKPRQQKEGDKSKQANKVKSKTKMKGSQSFNSNIANDTTQTSGLNVYQNFGMGDEDDCNELDTLKKMKINQGPDSDRENGSSDRAEIKLEDDINATNPTASMATANVNVDDDDTTYYMYGTNFTGKSRSQSAYIFAAGTDLDNFVNLLHRCVIGLASAPPSTGTAPTTTPFGDYDEWYCWLQDSVQATQLTVSTTAGTIGNFVLAMTSPLDTAAQSPPATPSPQLIFSTQYAEFALDVPTLNSDVTGYVPDVGIMVFGLDPFTFPQTATGPATTLDMTLLQVFEYCGMSSMANSFVMLFLGVVNLQLDPANSQKKRNAVWFDPTSSYKTVVRLEFDMLPADLVTFNGLFQKVLPGLDLDNVTVIAKRTNFWDLSIQGALVQTQGDVTLIAKWAYLNNTFDIAIEFREKLLTIEIKTETVNALDAILDCIEVDLGFVRTWLNSADKSAAPNLRRITLTIGISDTAAPTLSHFTIDVEVPLCFGAVSESEKVVFLLSLNWVMGQRIDGVELKGTLWCASPPQPDALKILPDYEPHLKFAPTTPGTLSQGLNLTSLLGDFLTVTKPFPDFPATVVQAYVTLTDTKISFGGMLQDGPPTQVPALSLATLELDASWEWAAAGTPGKATLSCDVGVLLEPSGDTTEEHQIPASLWGKLSYEEGTWTVAASVQNLYLSALYSFLDADAQSGGVMSFLERIEIEYLDLVYTYQSDSKDTFTFAGNILVGELQLKLTYEYLSSGTWTFSATLDTATPGKSTVGEILDSIVGGTASNMPPFVANIPVSEQDGIEFMCKKPGKNKSILYWGSISVGDFELSFAQYRDSTWLPTVPPKRIIRAAVSGLGTCNFPVVGELQQPFDEMYYLWVEDTSKQNGNVGAGLLQKEVDAINKQLAVKDQLLVKALLSKKPGKTDLVIAAGSHFVVVLDEKGTKTAVIDYVFGQPKPTTKSTDMIIAGRATALQGGGGGDDTSGDSGPSMAAYKKTIGPLSITNIGFQLKGTTLSVLFDATFALGPLSLRLIGFGLGLDFSGANVNLQSLPPVVPSLSGLAVSFNRPPLVISGLFEHNSTEAGDIYVGGVIVAFDPYLFEAAGFYGNLTLGKTGHKKKEIAACVFGMLNGPLVELEFAEISGITGGFGYNSALRFPSVSEVESFPFINMPVAPTNPMKALKDMMGNPAGWFTPLDSTYWVAAGLKVTAFETLMIDAVVVVEWNPSVSLGIFGVGTADIPADPDIKEKFARVELGIAATFEAQLMPSSFVLSPDCHLTGGFALYYWFDGSDPAMQGDWVFTIGGYNQAFKAPSQYPNPPRLAISWNLDQSLSITGQAYFAMTPKVCMGGGLLHASLSLGPLQAFFDAYADFLINYKPFHFIADAGISVGVRYTMDLWLVTLHISVEIGAHIYLQGPPMSGKVHVDFWVFGFDINFGPGADPVVAVSLADFYNLVYQASIQPSAAVASKSSAPATIATVMGTDTTVAESGKEIVGGGKKATVQNDHIFSCQSGQVSSTDGTSIPGVTDAWLVRAAAFSFGIACRMAIDTVEITDDPSATVPQPPNQIYAKPMQLTEALTSDLVVTIESLPAPPAGSPNVWRVAPTLKAVPSALWGIYDQNQDPSNPGANNLKGLLNGDSAAITLMMGVTISAPFPTASKDLIPPFNAALESSETINPGGTFPALVEDWLPIPGTGDDDQWDLVEEKWQNPLSGQVSAQTMVMDWGTLFGWDTNPLVGDAPTTLLGAFGAWYMDAPLLGVASTTGKSAEVIAV</sequence>
<dbReference type="InterPro" id="IPR046538">
    <property type="entry name" value="DUF6603"/>
</dbReference>
<gene>
    <name evidence="3" type="ORF">P167DRAFT_580005</name>
</gene>
<reference evidence="3 4" key="1">
    <citation type="journal article" date="2018" name="Nat. Ecol. Evol.">
        <title>Pezizomycetes genomes reveal the molecular basis of ectomycorrhizal truffle lifestyle.</title>
        <authorList>
            <person name="Murat C."/>
            <person name="Payen T."/>
            <person name="Noel B."/>
            <person name="Kuo A."/>
            <person name="Morin E."/>
            <person name="Chen J."/>
            <person name="Kohler A."/>
            <person name="Krizsan K."/>
            <person name="Balestrini R."/>
            <person name="Da Silva C."/>
            <person name="Montanini B."/>
            <person name="Hainaut M."/>
            <person name="Levati E."/>
            <person name="Barry K.W."/>
            <person name="Belfiori B."/>
            <person name="Cichocki N."/>
            <person name="Clum A."/>
            <person name="Dockter R.B."/>
            <person name="Fauchery L."/>
            <person name="Guy J."/>
            <person name="Iotti M."/>
            <person name="Le Tacon F."/>
            <person name="Lindquist E.A."/>
            <person name="Lipzen A."/>
            <person name="Malagnac F."/>
            <person name="Mello A."/>
            <person name="Molinier V."/>
            <person name="Miyauchi S."/>
            <person name="Poulain J."/>
            <person name="Riccioni C."/>
            <person name="Rubini A."/>
            <person name="Sitrit Y."/>
            <person name="Splivallo R."/>
            <person name="Traeger S."/>
            <person name="Wang M."/>
            <person name="Zifcakova L."/>
            <person name="Wipf D."/>
            <person name="Zambonelli A."/>
            <person name="Paolocci F."/>
            <person name="Nowrousian M."/>
            <person name="Ottonello S."/>
            <person name="Baldrian P."/>
            <person name="Spatafora J.W."/>
            <person name="Henrissat B."/>
            <person name="Nagy L.G."/>
            <person name="Aury J.M."/>
            <person name="Wincker P."/>
            <person name="Grigoriev I.V."/>
            <person name="Bonfante P."/>
            <person name="Martin F.M."/>
        </authorList>
    </citation>
    <scope>NUCLEOTIDE SEQUENCE [LARGE SCALE GENOMIC DNA]</scope>
    <source>
        <strain evidence="3 4">CCBAS932</strain>
    </source>
</reference>
<proteinExistence type="predicted"/>
<dbReference type="PANTHER" id="PTHR30619:SF1">
    <property type="entry name" value="RECOMBINATION PROTEIN 2"/>
    <property type="match status" value="1"/>
</dbReference>
<dbReference type="PANTHER" id="PTHR30619">
    <property type="entry name" value="DNA INTERNALIZATION/COMPETENCE PROTEIN COMEC/REC2"/>
    <property type="match status" value="1"/>
</dbReference>
<evidence type="ECO:0000259" key="2">
    <source>
        <dbReference type="Pfam" id="PF20248"/>
    </source>
</evidence>
<evidence type="ECO:0000313" key="4">
    <source>
        <dbReference type="Proteomes" id="UP000277580"/>
    </source>
</evidence>
<dbReference type="SUPFAM" id="SSF56281">
    <property type="entry name" value="Metallo-hydrolase/oxidoreductase"/>
    <property type="match status" value="2"/>
</dbReference>
<evidence type="ECO:0000256" key="1">
    <source>
        <dbReference type="SAM" id="MobiDB-lite"/>
    </source>
</evidence>
<dbReference type="InterPro" id="IPR052159">
    <property type="entry name" value="Competence_DNA_uptake"/>
</dbReference>
<accession>A0A3N4K8F4</accession>
<feature type="compositionally biased region" description="Basic and acidic residues" evidence="1">
    <location>
        <begin position="534"/>
        <end position="552"/>
    </location>
</feature>
<protein>
    <recommendedName>
        <fullName evidence="2">DUF6603 domain-containing protein</fullName>
    </recommendedName>
</protein>
<dbReference type="OrthoDB" id="5352492at2759"/>
<name>A0A3N4K8F4_9PEZI</name>
<keyword evidence="4" id="KW-1185">Reference proteome</keyword>
<dbReference type="EMBL" id="ML119217">
    <property type="protein sequence ID" value="RPB06807.1"/>
    <property type="molecule type" value="Genomic_DNA"/>
</dbReference>
<dbReference type="Gene3D" id="3.60.15.10">
    <property type="entry name" value="Ribonuclease Z/Hydroxyacylglutathione hydrolase-like"/>
    <property type="match status" value="1"/>
</dbReference>
<dbReference type="InParanoid" id="A0A3N4K8F4"/>
<organism evidence="3 4">
    <name type="scientific">Morchella conica CCBAS932</name>
    <dbReference type="NCBI Taxonomy" id="1392247"/>
    <lineage>
        <taxon>Eukaryota</taxon>
        <taxon>Fungi</taxon>
        <taxon>Dikarya</taxon>
        <taxon>Ascomycota</taxon>
        <taxon>Pezizomycotina</taxon>
        <taxon>Pezizomycetes</taxon>
        <taxon>Pezizales</taxon>
        <taxon>Morchellaceae</taxon>
        <taxon>Morchella</taxon>
    </lineage>
</organism>
<dbReference type="Pfam" id="PF20248">
    <property type="entry name" value="DUF6603"/>
    <property type="match status" value="1"/>
</dbReference>
<feature type="compositionally biased region" description="Basic residues" evidence="1">
    <location>
        <begin position="553"/>
        <end position="563"/>
    </location>
</feature>
<feature type="domain" description="DUF6603" evidence="2">
    <location>
        <begin position="1513"/>
        <end position="2054"/>
    </location>
</feature>
<dbReference type="STRING" id="1392247.A0A3N4K8F4"/>
<feature type="region of interest" description="Disordered" evidence="1">
    <location>
        <begin position="532"/>
        <end position="577"/>
    </location>
</feature>
<dbReference type="Proteomes" id="UP000277580">
    <property type="component" value="Unassembled WGS sequence"/>
</dbReference>
<feature type="compositionally biased region" description="Polar residues" evidence="1">
    <location>
        <begin position="564"/>
        <end position="577"/>
    </location>
</feature>
<dbReference type="InterPro" id="IPR036866">
    <property type="entry name" value="RibonucZ/Hydroxyglut_hydro"/>
</dbReference>
<evidence type="ECO:0000313" key="3">
    <source>
        <dbReference type="EMBL" id="RPB06807.1"/>
    </source>
</evidence>